<keyword evidence="2 8" id="KW-1134">Transmembrane beta strand</keyword>
<evidence type="ECO:0000256" key="2">
    <source>
        <dbReference type="ARBA" id="ARBA00022452"/>
    </source>
</evidence>
<dbReference type="GO" id="GO:1990063">
    <property type="term" value="C:Bam protein complex"/>
    <property type="evidence" value="ECO:0007669"/>
    <property type="project" value="TreeGrafter"/>
</dbReference>
<evidence type="ECO:0000256" key="5">
    <source>
        <dbReference type="ARBA" id="ARBA00022737"/>
    </source>
</evidence>
<dbReference type="PANTHER" id="PTHR12815">
    <property type="entry name" value="SORTING AND ASSEMBLY MACHINERY SAMM50 PROTEIN FAMILY MEMBER"/>
    <property type="match status" value="1"/>
</dbReference>
<comment type="function">
    <text evidence="8">Part of the outer membrane protein assembly complex, which is involved in assembly and insertion of beta-barrel proteins into the outer membrane.</text>
</comment>
<feature type="domain" description="POTRA" evidence="10">
    <location>
        <begin position="263"/>
        <end position="341"/>
    </location>
</feature>
<feature type="chain" id="PRO_5008998231" description="Outer membrane protein assembly factor BamA" evidence="8">
    <location>
        <begin position="19"/>
        <end position="776"/>
    </location>
</feature>
<feature type="domain" description="POTRA" evidence="10">
    <location>
        <begin position="344"/>
        <end position="418"/>
    </location>
</feature>
<dbReference type="Pfam" id="PF01103">
    <property type="entry name" value="Omp85"/>
    <property type="match status" value="1"/>
</dbReference>
<dbReference type="PROSITE" id="PS51779">
    <property type="entry name" value="POTRA"/>
    <property type="match status" value="5"/>
</dbReference>
<evidence type="ECO:0000313" key="11">
    <source>
        <dbReference type="EMBL" id="BAU57457.1"/>
    </source>
</evidence>
<evidence type="ECO:0000256" key="6">
    <source>
        <dbReference type="ARBA" id="ARBA00023136"/>
    </source>
</evidence>
<proteinExistence type="inferred from homology"/>
<gene>
    <name evidence="8 11" type="primary">bamA</name>
    <name evidence="11" type="ORF">HH1059_07670</name>
</gene>
<evidence type="ECO:0000256" key="4">
    <source>
        <dbReference type="ARBA" id="ARBA00022729"/>
    </source>
</evidence>
<keyword evidence="3 8" id="KW-0812">Transmembrane</keyword>
<protein>
    <recommendedName>
        <fullName evidence="8 9">Outer membrane protein assembly factor BamA</fullName>
    </recommendedName>
</protein>
<dbReference type="InterPro" id="IPR010827">
    <property type="entry name" value="BamA/TamA_POTRA"/>
</dbReference>
<evidence type="ECO:0000256" key="8">
    <source>
        <dbReference type="HAMAP-Rule" id="MF_01430"/>
    </source>
</evidence>
<keyword evidence="5 8" id="KW-0677">Repeat</keyword>
<feature type="signal peptide" evidence="8">
    <location>
        <begin position="1"/>
        <end position="18"/>
    </location>
</feature>
<dbReference type="InterPro" id="IPR039910">
    <property type="entry name" value="D15-like"/>
</dbReference>
<dbReference type="InterPro" id="IPR000184">
    <property type="entry name" value="Bac_surfAg_D15"/>
</dbReference>
<dbReference type="Pfam" id="PF07244">
    <property type="entry name" value="POTRA"/>
    <property type="match status" value="5"/>
</dbReference>
<keyword evidence="6 8" id="KW-0472">Membrane</keyword>
<dbReference type="Proteomes" id="UP000218890">
    <property type="component" value="Chromosome"/>
</dbReference>
<evidence type="ECO:0000313" key="12">
    <source>
        <dbReference type="Proteomes" id="UP000218890"/>
    </source>
</evidence>
<organism evidence="11 12">
    <name type="scientific">Halorhodospira halochloris</name>
    <name type="common">Ectothiorhodospira halochloris</name>
    <dbReference type="NCBI Taxonomy" id="1052"/>
    <lineage>
        <taxon>Bacteria</taxon>
        <taxon>Pseudomonadati</taxon>
        <taxon>Pseudomonadota</taxon>
        <taxon>Gammaproteobacteria</taxon>
        <taxon>Chromatiales</taxon>
        <taxon>Ectothiorhodospiraceae</taxon>
        <taxon>Halorhodospira</taxon>
    </lineage>
</organism>
<name>A0A0X8X8C6_HALHR</name>
<reference evidence="11" key="1">
    <citation type="submission" date="2016-02" db="EMBL/GenBank/DDBJ databases">
        <title>Halorhodospira halochloris DSM-1059 complete genome, version 2.</title>
        <authorList>
            <person name="Tsukatani Y."/>
        </authorList>
    </citation>
    <scope>NUCLEOTIDE SEQUENCE</scope>
    <source>
        <strain evidence="11">DSM 1059</strain>
    </source>
</reference>
<dbReference type="EMBL" id="AP017372">
    <property type="protein sequence ID" value="BAU57457.1"/>
    <property type="molecule type" value="Genomic_DNA"/>
</dbReference>
<dbReference type="HAMAP" id="MF_01430">
    <property type="entry name" value="OM_assembly_BamA"/>
    <property type="match status" value="1"/>
</dbReference>
<evidence type="ECO:0000256" key="3">
    <source>
        <dbReference type="ARBA" id="ARBA00022692"/>
    </source>
</evidence>
<dbReference type="NCBIfam" id="TIGR03303">
    <property type="entry name" value="OM_YaeT"/>
    <property type="match status" value="1"/>
</dbReference>
<evidence type="ECO:0000256" key="1">
    <source>
        <dbReference type="ARBA" id="ARBA00004370"/>
    </source>
</evidence>
<dbReference type="Gene3D" id="3.10.20.310">
    <property type="entry name" value="membrane protein fhac"/>
    <property type="match status" value="5"/>
</dbReference>
<dbReference type="GO" id="GO:0043165">
    <property type="term" value="P:Gram-negative-bacterium-type cell outer membrane assembly"/>
    <property type="evidence" value="ECO:0007669"/>
    <property type="project" value="UniProtKB-UniRule"/>
</dbReference>
<evidence type="ECO:0000256" key="7">
    <source>
        <dbReference type="ARBA" id="ARBA00023237"/>
    </source>
</evidence>
<accession>A0A0X8X8C6</accession>
<dbReference type="AlphaFoldDB" id="A0A0X8X8C6"/>
<evidence type="ECO:0000259" key="10">
    <source>
        <dbReference type="PROSITE" id="PS51779"/>
    </source>
</evidence>
<keyword evidence="7 8" id="KW-0998">Cell outer membrane</keyword>
<keyword evidence="12" id="KW-1185">Reference proteome</keyword>
<evidence type="ECO:0000256" key="9">
    <source>
        <dbReference type="NCBIfam" id="TIGR03303"/>
    </source>
</evidence>
<dbReference type="OrthoDB" id="9803054at2"/>
<dbReference type="KEGG" id="hhk:HH1059_07670"/>
<dbReference type="PANTHER" id="PTHR12815:SF23">
    <property type="entry name" value="OUTER MEMBRANE PROTEIN ASSEMBLY FACTOR BAMA"/>
    <property type="match status" value="1"/>
</dbReference>
<comment type="similarity">
    <text evidence="8">Belongs to the BamA family.</text>
</comment>
<dbReference type="Gene3D" id="2.40.160.50">
    <property type="entry name" value="membrane protein fhac: a member of the omp85/tpsb transporter family"/>
    <property type="match status" value="1"/>
</dbReference>
<dbReference type="InterPro" id="IPR023707">
    <property type="entry name" value="OM_assembly_BamA"/>
</dbReference>
<keyword evidence="4 8" id="KW-0732">Signal</keyword>
<comment type="subunit">
    <text evidence="8">Part of the Bam complex.</text>
</comment>
<feature type="domain" description="POTRA" evidence="10">
    <location>
        <begin position="172"/>
        <end position="260"/>
    </location>
</feature>
<dbReference type="GO" id="GO:0051205">
    <property type="term" value="P:protein insertion into membrane"/>
    <property type="evidence" value="ECO:0007669"/>
    <property type="project" value="UniProtKB-UniRule"/>
</dbReference>
<feature type="domain" description="POTRA" evidence="10">
    <location>
        <begin position="21"/>
        <end position="88"/>
    </location>
</feature>
<feature type="domain" description="POTRA" evidence="10">
    <location>
        <begin position="89"/>
        <end position="169"/>
    </location>
</feature>
<dbReference type="PIRSF" id="PIRSF006076">
    <property type="entry name" value="OM_assembly_OMP85"/>
    <property type="match status" value="1"/>
</dbReference>
<dbReference type="InterPro" id="IPR034746">
    <property type="entry name" value="POTRA"/>
</dbReference>
<comment type="subcellular location">
    <subcellularLocation>
        <location evidence="8">Cell outer membrane</location>
    </subcellularLocation>
    <subcellularLocation>
        <location evidence="1">Membrane</location>
    </subcellularLocation>
</comment>
<sequence precursor="true">MLSLATLLLVAVSTGASANQFVVDDIRVEGNERVAEGAVFNYLPIEPGDEISSADVASAIRELYRSGFFRDVELLRDNDTLIVQVQERPSIARLEIEGNEQIRDDDLLDALRAAGLAEGQVFNRAQLAEIERELVQQYFAQGKYDVSVESTVSPLERNRVAVRIDIDEGPVAEIRSINFVGNSAFTDQQLRSVFELRPRRWWAPWSQRHRYARGMLANDLESLRRYYQDRGYIQYSITSTQVSISTDRRDVFITINMDEGEQFEVGDVQVRGHLVVPPEELYERLAISAGDIYSRSKVDEGVQGIRERLAKDGYAFSEVNVRPVIDEEERTVDLVYFVDPGARVYVRNINITGNQRTQDEVIRREMRQLEGGPLSSEALDRSRTRLNRLGFFSFVNMDTPRVPGTDDRVDVDVTVEERMTGQLQAGIGYGDIQGLLVNFSVSQDNFAGTGDRMSVTVNSSEVSNVYDLTYTDRFHTVEGVSRTLSAGYRETRARRADLADYDLTSGHSSVEYGLPVSEVDRLSARLRYEHIGIDVRGDTPDWITEYLDDEGDRFDMIKPRLSWQRDTRDRGVFPTSGGRQRLSLEGTVPGADQEFYKLNYEHRRYWPMPWAGDEVTFSVEGRASYGDGYGDSDRLPFFEHYYAGGVRTVRGYRGNYLGPRKADNGEPIGGNARILTKAQVIFPPTAEAQSVRMAAFVDAGQVFNTRLDRYSDLEDSDKVKPEGLDSVDLGELRAAAGISLIWMSPVGPLTFSLSEPLNPSDEDRTETFQFSLGTEF</sequence>